<reference evidence="3" key="1">
    <citation type="journal article" date="2021" name="Front. Microbiol.">
        <title>Comprehensive Comparative Genomics and Phenotyping of Methylobacterium Species.</title>
        <authorList>
            <person name="Alessa O."/>
            <person name="Ogura Y."/>
            <person name="Fujitani Y."/>
            <person name="Takami H."/>
            <person name="Hayashi T."/>
            <person name="Sahin N."/>
            <person name="Tani A."/>
        </authorList>
    </citation>
    <scope>NUCLEOTIDE SEQUENCE</scope>
    <source>
        <strain evidence="3">DSM 19015</strain>
    </source>
</reference>
<dbReference type="RefSeq" id="WP_373874806.1">
    <property type="nucleotide sequence ID" value="NZ_BPQP01000041.1"/>
</dbReference>
<dbReference type="InterPro" id="IPR043128">
    <property type="entry name" value="Rev_trsase/Diguanyl_cyclase"/>
</dbReference>
<dbReference type="InterPro" id="IPR001633">
    <property type="entry name" value="EAL_dom"/>
</dbReference>
<dbReference type="SUPFAM" id="SSF55073">
    <property type="entry name" value="Nucleotide cyclase"/>
    <property type="match status" value="1"/>
</dbReference>
<dbReference type="InterPro" id="IPR000160">
    <property type="entry name" value="GGDEF_dom"/>
</dbReference>
<keyword evidence="4" id="KW-1185">Reference proteome</keyword>
<dbReference type="SMART" id="SM00052">
    <property type="entry name" value="EAL"/>
    <property type="match status" value="1"/>
</dbReference>
<sequence length="813" mass="87654">MTTGPAASASPTLAERWLTARRSGQGMPSYEAVVLGNLGRFADGVALIATEGGLPARILWCGAQFGQWLQRDAVALDVRELSDDLLQPLREVAAAALLSGEPARTRCDRVIEGIVVTTELLGLPLANRHGEPLILLGLEGEPSRYDLVKAMFSATDQGMLALSTVRDGTGAAVDFKIVALNEGAARMFGRPMPLLQWQRLTAVVPRLAETDALSRLIGVLGRTDRTVFELGYSRSDGSEAHVKIEAGCIGDLVAVTLTDIGDLKAREASVRLLFENNPLPMWLIDAADARFLAVNDAALSHYGYSRGQFLAMALPDLHGSAHTGPRACRMGSEALWCHRRADGADIEVNLFERAMEFDGRPAILGAVIDVTERRRAEARIAHMAHHDALTDLPNRVLFRDRLGEAIARQKRTGERALLLCLDLDHFKTVNDTLGHPAGDELLRGVAVRLAACLREEDVVARLGGDEFAILVGGSEALGSLGVLARRIIADLSRPFRILGQDVHVGASLGLARLPQDGDDPDLLLRNADLALYRAKGAGRGTYRCFEPEMDAQIQARRALEQDLREAFAAGRLAVFYQPLIATGTGRITGFEALLRWKHAARGFVPPAEFVPLAEETGLIGPIGEWVLRTACAEAATWAPQVRIAVNLSPAQFRNRALVETVARALADSGLAPDRLALEITETVLLAENEAHLAILHRLRSLGVRIAMDDFGTGYSSLSYLRSFPFDKIKIDRSFVRELGASAHCAAIVRAVAGLGASLGIVTTAEGVKTPAQLARLRAEGCDEVQGFLFSHPLPVAEARRLLASDGEGERLSA</sequence>
<dbReference type="PANTHER" id="PTHR44757">
    <property type="entry name" value="DIGUANYLATE CYCLASE DGCP"/>
    <property type="match status" value="1"/>
</dbReference>
<evidence type="ECO:0000259" key="2">
    <source>
        <dbReference type="PROSITE" id="PS50887"/>
    </source>
</evidence>
<dbReference type="CDD" id="cd01948">
    <property type="entry name" value="EAL"/>
    <property type="match status" value="1"/>
</dbReference>
<dbReference type="Pfam" id="PF00990">
    <property type="entry name" value="GGDEF"/>
    <property type="match status" value="1"/>
</dbReference>
<dbReference type="NCBIfam" id="TIGR00254">
    <property type="entry name" value="GGDEF"/>
    <property type="match status" value="1"/>
</dbReference>
<feature type="domain" description="EAL" evidence="1">
    <location>
        <begin position="556"/>
        <end position="806"/>
    </location>
</feature>
<dbReference type="Pfam" id="PF13188">
    <property type="entry name" value="PAS_8"/>
    <property type="match status" value="1"/>
</dbReference>
<protein>
    <recommendedName>
        <fullName evidence="5">Diguanylate cyclase</fullName>
    </recommendedName>
</protein>
<reference evidence="3" key="2">
    <citation type="submission" date="2021-08" db="EMBL/GenBank/DDBJ databases">
        <authorList>
            <person name="Tani A."/>
            <person name="Ola A."/>
            <person name="Ogura Y."/>
            <person name="Katsura K."/>
            <person name="Hayashi T."/>
        </authorList>
    </citation>
    <scope>NUCLEOTIDE SEQUENCE</scope>
    <source>
        <strain evidence="3">DSM 19015</strain>
    </source>
</reference>
<dbReference type="InterPro" id="IPR035965">
    <property type="entry name" value="PAS-like_dom_sf"/>
</dbReference>
<evidence type="ECO:0000313" key="4">
    <source>
        <dbReference type="Proteomes" id="UP001055125"/>
    </source>
</evidence>
<comment type="caution">
    <text evidence="3">The sequence shown here is derived from an EMBL/GenBank/DDBJ whole genome shotgun (WGS) entry which is preliminary data.</text>
</comment>
<dbReference type="PROSITE" id="PS50883">
    <property type="entry name" value="EAL"/>
    <property type="match status" value="1"/>
</dbReference>
<dbReference type="PANTHER" id="PTHR44757:SF2">
    <property type="entry name" value="BIOFILM ARCHITECTURE MAINTENANCE PROTEIN MBAA"/>
    <property type="match status" value="1"/>
</dbReference>
<feature type="domain" description="GGDEF" evidence="2">
    <location>
        <begin position="414"/>
        <end position="547"/>
    </location>
</feature>
<dbReference type="Gene3D" id="3.20.20.450">
    <property type="entry name" value="EAL domain"/>
    <property type="match status" value="1"/>
</dbReference>
<dbReference type="Proteomes" id="UP001055125">
    <property type="component" value="Unassembled WGS sequence"/>
</dbReference>
<dbReference type="NCBIfam" id="TIGR00229">
    <property type="entry name" value="sensory_box"/>
    <property type="match status" value="1"/>
</dbReference>
<dbReference type="Gene3D" id="3.30.70.270">
    <property type="match status" value="1"/>
</dbReference>
<evidence type="ECO:0000259" key="1">
    <source>
        <dbReference type="PROSITE" id="PS50883"/>
    </source>
</evidence>
<evidence type="ECO:0008006" key="5">
    <source>
        <dbReference type="Google" id="ProtNLM"/>
    </source>
</evidence>
<dbReference type="EMBL" id="BPQP01000041">
    <property type="protein sequence ID" value="GJD95587.1"/>
    <property type="molecule type" value="Genomic_DNA"/>
</dbReference>
<name>A0ABQ4RZI5_9HYPH</name>
<gene>
    <name evidence="3" type="ORF">OCOJLMKI_2800</name>
</gene>
<dbReference type="SUPFAM" id="SSF141868">
    <property type="entry name" value="EAL domain-like"/>
    <property type="match status" value="1"/>
</dbReference>
<dbReference type="InterPro" id="IPR035919">
    <property type="entry name" value="EAL_sf"/>
</dbReference>
<dbReference type="InterPro" id="IPR029787">
    <property type="entry name" value="Nucleotide_cyclase"/>
</dbReference>
<proteinExistence type="predicted"/>
<dbReference type="InterPro" id="IPR000014">
    <property type="entry name" value="PAS"/>
</dbReference>
<dbReference type="Gene3D" id="3.30.450.20">
    <property type="entry name" value="PAS domain"/>
    <property type="match status" value="1"/>
</dbReference>
<organism evidence="3 4">
    <name type="scientific">Methylobacterium iners</name>
    <dbReference type="NCBI Taxonomy" id="418707"/>
    <lineage>
        <taxon>Bacteria</taxon>
        <taxon>Pseudomonadati</taxon>
        <taxon>Pseudomonadota</taxon>
        <taxon>Alphaproteobacteria</taxon>
        <taxon>Hyphomicrobiales</taxon>
        <taxon>Methylobacteriaceae</taxon>
        <taxon>Methylobacterium</taxon>
    </lineage>
</organism>
<dbReference type="CDD" id="cd01949">
    <property type="entry name" value="GGDEF"/>
    <property type="match status" value="1"/>
</dbReference>
<dbReference type="Pfam" id="PF00563">
    <property type="entry name" value="EAL"/>
    <property type="match status" value="1"/>
</dbReference>
<evidence type="ECO:0000313" key="3">
    <source>
        <dbReference type="EMBL" id="GJD95587.1"/>
    </source>
</evidence>
<accession>A0ABQ4RZI5</accession>
<dbReference type="SMART" id="SM00267">
    <property type="entry name" value="GGDEF"/>
    <property type="match status" value="1"/>
</dbReference>
<dbReference type="SUPFAM" id="SSF55785">
    <property type="entry name" value="PYP-like sensor domain (PAS domain)"/>
    <property type="match status" value="1"/>
</dbReference>
<dbReference type="PROSITE" id="PS50887">
    <property type="entry name" value="GGDEF"/>
    <property type="match status" value="1"/>
</dbReference>
<dbReference type="InterPro" id="IPR052155">
    <property type="entry name" value="Biofilm_reg_signaling"/>
</dbReference>